<dbReference type="EMBL" id="JACIJJ010000004">
    <property type="protein sequence ID" value="MBB5699717.1"/>
    <property type="molecule type" value="Genomic_DNA"/>
</dbReference>
<accession>A0A7W9EJ03</accession>
<name>A0A7W9EJ03_9SPHN</name>
<dbReference type="Proteomes" id="UP000557739">
    <property type="component" value="Unassembled WGS sequence"/>
</dbReference>
<sequence length="59" mass="6401">MTDKHQRWTQTNIDDLRSGVAGGLQIETIADAIGRTVEDTRAMALRLRLRVAAGPPVGT</sequence>
<evidence type="ECO:0000313" key="1">
    <source>
        <dbReference type="EMBL" id="MBB5699717.1"/>
    </source>
</evidence>
<dbReference type="AlphaFoldDB" id="A0A7W9EJ03"/>
<organism evidence="1 2">
    <name type="scientific">Sphingomonas yantingensis</name>
    <dbReference type="NCBI Taxonomy" id="1241761"/>
    <lineage>
        <taxon>Bacteria</taxon>
        <taxon>Pseudomonadati</taxon>
        <taxon>Pseudomonadota</taxon>
        <taxon>Alphaproteobacteria</taxon>
        <taxon>Sphingomonadales</taxon>
        <taxon>Sphingomonadaceae</taxon>
        <taxon>Sphingomonas</taxon>
    </lineage>
</organism>
<evidence type="ECO:0000313" key="2">
    <source>
        <dbReference type="Proteomes" id="UP000557739"/>
    </source>
</evidence>
<protein>
    <submittedName>
        <fullName evidence="1">Uncharacterized protein</fullName>
    </submittedName>
</protein>
<keyword evidence="2" id="KW-1185">Reference proteome</keyword>
<proteinExistence type="predicted"/>
<dbReference type="RefSeq" id="WP_184030084.1">
    <property type="nucleotide sequence ID" value="NZ_JACIJJ010000004.1"/>
</dbReference>
<reference evidence="1 2" key="1">
    <citation type="submission" date="2020-08" db="EMBL/GenBank/DDBJ databases">
        <title>Genomic Encyclopedia of Type Strains, Phase IV (KMG-IV): sequencing the most valuable type-strain genomes for metagenomic binning, comparative biology and taxonomic classification.</title>
        <authorList>
            <person name="Goeker M."/>
        </authorList>
    </citation>
    <scope>NUCLEOTIDE SEQUENCE [LARGE SCALE GENOMIC DNA]</scope>
    <source>
        <strain evidence="1 2">DSM 27244</strain>
    </source>
</reference>
<comment type="caution">
    <text evidence="1">The sequence shown here is derived from an EMBL/GenBank/DDBJ whole genome shotgun (WGS) entry which is preliminary data.</text>
</comment>
<gene>
    <name evidence="1" type="ORF">FHR19_003083</name>
</gene>